<comment type="caution">
    <text evidence="1">The sequence shown here is derived from an EMBL/GenBank/DDBJ whole genome shotgun (WGS) entry which is preliminary data.</text>
</comment>
<feature type="non-terminal residue" evidence="1">
    <location>
        <position position="1"/>
    </location>
</feature>
<dbReference type="AlphaFoldDB" id="A0A843W373"/>
<gene>
    <name evidence="1" type="ORF">Taro_037078</name>
</gene>
<name>A0A843W373_COLES</name>
<protein>
    <submittedName>
        <fullName evidence="1">Uncharacterized protein</fullName>
    </submittedName>
</protein>
<evidence type="ECO:0000313" key="2">
    <source>
        <dbReference type="Proteomes" id="UP000652761"/>
    </source>
</evidence>
<evidence type="ECO:0000313" key="1">
    <source>
        <dbReference type="EMBL" id="MQM04282.1"/>
    </source>
</evidence>
<dbReference type="Proteomes" id="UP000652761">
    <property type="component" value="Unassembled WGS sequence"/>
</dbReference>
<reference evidence="1" key="1">
    <citation type="submission" date="2017-07" db="EMBL/GenBank/DDBJ databases">
        <title>Taro Niue Genome Assembly and Annotation.</title>
        <authorList>
            <person name="Atibalentja N."/>
            <person name="Keating K."/>
            <person name="Fields C.J."/>
        </authorList>
    </citation>
    <scope>NUCLEOTIDE SEQUENCE</scope>
    <source>
        <strain evidence="1">Niue_2</strain>
        <tissue evidence="1">Leaf</tissue>
    </source>
</reference>
<proteinExistence type="predicted"/>
<dbReference type="EMBL" id="NMUH01003185">
    <property type="protein sequence ID" value="MQM04282.1"/>
    <property type="molecule type" value="Genomic_DNA"/>
</dbReference>
<organism evidence="1 2">
    <name type="scientific">Colocasia esculenta</name>
    <name type="common">Wild taro</name>
    <name type="synonym">Arum esculentum</name>
    <dbReference type="NCBI Taxonomy" id="4460"/>
    <lineage>
        <taxon>Eukaryota</taxon>
        <taxon>Viridiplantae</taxon>
        <taxon>Streptophyta</taxon>
        <taxon>Embryophyta</taxon>
        <taxon>Tracheophyta</taxon>
        <taxon>Spermatophyta</taxon>
        <taxon>Magnoliopsida</taxon>
        <taxon>Liliopsida</taxon>
        <taxon>Araceae</taxon>
        <taxon>Aroideae</taxon>
        <taxon>Colocasieae</taxon>
        <taxon>Colocasia</taxon>
    </lineage>
</organism>
<accession>A0A843W373</accession>
<sequence>DGPCVAFWWSSVAVCHVSTTRFRGLKAGWRLFLLFSSPFFLPSPSPRWGSFPSSLSGGLGWEVSAYSWRSVGATSLSEEEVAKLREGSFSLVLVVCGRGEVAWCPSSNFQFLSLGVHVAFFHRVVTGFSSPSGFGVLGCVSADLLGEGDAPVVAFRFPVFLAFVVVPGWPTALLGVSGSGTRLSLFSWDPHPREPVEGVLRATSVLELIAVLADSRAEGKTVVGRSVELASPSHCLALRWFRSHVGRVGVGPQLGQAAVFLQLWLVASFPAGFKCELLESVVAVAGGACYERGCWFAHAAAGFVFVLRASVGVLRRLTEPTCGVAFTVGVFARAKQMLVCRVALLVERYNTCLWLLSALCWLVVNSGKVLPEFFSIGFGGGFVVWLVDVALPSRLSSAVLSLLVRVVWLFGLCILVKVLPRNTLVASGGGRLLALLVELVFLFVSEFLDCTGGTSCVPMVGWFAFHLAPYVLSQMVV</sequence>
<keyword evidence="2" id="KW-1185">Reference proteome</keyword>